<dbReference type="SUPFAM" id="SSF52980">
    <property type="entry name" value="Restriction endonuclease-like"/>
    <property type="match status" value="1"/>
</dbReference>
<dbReference type="PANTHER" id="PTHR35400:SF3">
    <property type="entry name" value="SLL1072 PROTEIN"/>
    <property type="match status" value="1"/>
</dbReference>
<evidence type="ECO:0000313" key="2">
    <source>
        <dbReference type="EMBL" id="MBK7273920.1"/>
    </source>
</evidence>
<dbReference type="InterPro" id="IPR011335">
    <property type="entry name" value="Restrct_endonuc-II-like"/>
</dbReference>
<dbReference type="Pfam" id="PF05685">
    <property type="entry name" value="Uma2"/>
    <property type="match status" value="1"/>
</dbReference>
<reference evidence="2 3" key="1">
    <citation type="submission" date="2020-10" db="EMBL/GenBank/DDBJ databases">
        <title>Connecting structure to function with the recovery of over 1000 high-quality activated sludge metagenome-assembled genomes encoding full-length rRNA genes using long-read sequencing.</title>
        <authorList>
            <person name="Singleton C.M."/>
            <person name="Petriglieri F."/>
            <person name="Kristensen J.M."/>
            <person name="Kirkegaard R.H."/>
            <person name="Michaelsen T.Y."/>
            <person name="Andersen M.H."/>
            <person name="Karst S.M."/>
            <person name="Dueholm M.S."/>
            <person name="Nielsen P.H."/>
            <person name="Albertsen M."/>
        </authorList>
    </citation>
    <scope>NUCLEOTIDE SEQUENCE [LARGE SCALE GENOMIC DNA]</scope>
    <source>
        <strain evidence="2">Ega_18-Q3-R5-49_MAXAC.001</strain>
    </source>
</reference>
<accession>A0A935IMD4</accession>
<comment type="caution">
    <text evidence="2">The sequence shown here is derived from an EMBL/GenBank/DDBJ whole genome shotgun (WGS) entry which is preliminary data.</text>
</comment>
<sequence length="182" mass="19743">MGLMTVLARTGEFTREDLDAMPDDGHRHELLDGSIVMTPSPGYRHQRMSLRLAVLLLGACPEGLEVLTAPFDVVLSPRTVVVPDLIVARSGDFTEEDLPRAPLLAVEILSPSTRRLDLTLKRDLYAEAGAAAYWVLDPQVPSITTWTLRGGTFEQTGYAAAADSLTADLPFPVTVCPGDLVR</sequence>
<dbReference type="InterPro" id="IPR012296">
    <property type="entry name" value="Nuclease_put_TT1808"/>
</dbReference>
<dbReference type="Proteomes" id="UP000726105">
    <property type="component" value="Unassembled WGS sequence"/>
</dbReference>
<dbReference type="PANTHER" id="PTHR35400">
    <property type="entry name" value="SLR1083 PROTEIN"/>
    <property type="match status" value="1"/>
</dbReference>
<dbReference type="GO" id="GO:0004519">
    <property type="term" value="F:endonuclease activity"/>
    <property type="evidence" value="ECO:0007669"/>
    <property type="project" value="UniProtKB-KW"/>
</dbReference>
<name>A0A935IMD4_9MICO</name>
<protein>
    <submittedName>
        <fullName evidence="2">Uma2 family endonuclease</fullName>
    </submittedName>
</protein>
<evidence type="ECO:0000259" key="1">
    <source>
        <dbReference type="Pfam" id="PF05685"/>
    </source>
</evidence>
<keyword evidence="2" id="KW-0540">Nuclease</keyword>
<gene>
    <name evidence="2" type="ORF">IPI13_12375</name>
</gene>
<keyword evidence="2" id="KW-0255">Endonuclease</keyword>
<dbReference type="InterPro" id="IPR008538">
    <property type="entry name" value="Uma2"/>
</dbReference>
<dbReference type="Gene3D" id="3.90.1570.10">
    <property type="entry name" value="tt1808, chain A"/>
    <property type="match status" value="1"/>
</dbReference>
<keyword evidence="2" id="KW-0378">Hydrolase</keyword>
<organism evidence="2 3">
    <name type="scientific">Candidatus Phosphoribacter hodrii</name>
    <dbReference type="NCBI Taxonomy" id="2953743"/>
    <lineage>
        <taxon>Bacteria</taxon>
        <taxon>Bacillati</taxon>
        <taxon>Actinomycetota</taxon>
        <taxon>Actinomycetes</taxon>
        <taxon>Micrococcales</taxon>
        <taxon>Dermatophilaceae</taxon>
        <taxon>Candidatus Phosphoribacter</taxon>
    </lineage>
</organism>
<dbReference type="AlphaFoldDB" id="A0A935IMD4"/>
<dbReference type="CDD" id="cd06260">
    <property type="entry name" value="DUF820-like"/>
    <property type="match status" value="1"/>
</dbReference>
<proteinExistence type="predicted"/>
<dbReference type="EMBL" id="JADJIB010000004">
    <property type="protein sequence ID" value="MBK7273920.1"/>
    <property type="molecule type" value="Genomic_DNA"/>
</dbReference>
<feature type="domain" description="Putative restriction endonuclease" evidence="1">
    <location>
        <begin position="16"/>
        <end position="172"/>
    </location>
</feature>
<evidence type="ECO:0000313" key="3">
    <source>
        <dbReference type="Proteomes" id="UP000726105"/>
    </source>
</evidence>